<comment type="cofactor">
    <cofactor evidence="1">
        <name>[4Fe-4S] cluster</name>
        <dbReference type="ChEBI" id="CHEBI:49883"/>
    </cofactor>
</comment>
<name>A0A6N7X3J7_9FIRM</name>
<dbReference type="PANTHER" id="PTHR30548">
    <property type="entry name" value="2-HYDROXYGLUTARYL-COA DEHYDRATASE, D-COMPONENT-RELATED"/>
    <property type="match status" value="1"/>
</dbReference>
<organism evidence="6 7">
    <name type="scientific">Mogibacterium kristiansenii</name>
    <dbReference type="NCBI Taxonomy" id="2606708"/>
    <lineage>
        <taxon>Bacteria</taxon>
        <taxon>Bacillati</taxon>
        <taxon>Bacillota</taxon>
        <taxon>Clostridia</taxon>
        <taxon>Peptostreptococcales</taxon>
        <taxon>Anaerovoracaceae</taxon>
        <taxon>Mogibacterium</taxon>
    </lineage>
</organism>
<proteinExistence type="inferred from homology"/>
<evidence type="ECO:0000313" key="6">
    <source>
        <dbReference type="EMBL" id="MST70217.1"/>
    </source>
</evidence>
<comment type="caution">
    <text evidence="6">The sequence shown here is derived from an EMBL/GenBank/DDBJ whole genome shotgun (WGS) entry which is preliminary data.</text>
</comment>
<evidence type="ECO:0000256" key="2">
    <source>
        <dbReference type="ARBA" id="ARBA00005806"/>
    </source>
</evidence>
<dbReference type="InterPro" id="IPR010327">
    <property type="entry name" value="FldB/FldC_alpha/beta"/>
</dbReference>
<dbReference type="Pfam" id="PF06050">
    <property type="entry name" value="HGD-D"/>
    <property type="match status" value="1"/>
</dbReference>
<keyword evidence="5" id="KW-0411">Iron-sulfur</keyword>
<gene>
    <name evidence="6" type="ORF">FYJ65_02490</name>
</gene>
<dbReference type="RefSeq" id="WP_154553777.1">
    <property type="nucleotide sequence ID" value="NZ_JAQXUZ010000025.1"/>
</dbReference>
<dbReference type="PANTHER" id="PTHR30548:SF4">
    <property type="entry name" value="SUBUNIT OF OXYGEN-SENSITIVE 2-HYDROXYISOCAPROYL-COA DEHYDRATASE"/>
    <property type="match status" value="1"/>
</dbReference>
<evidence type="ECO:0000256" key="5">
    <source>
        <dbReference type="ARBA" id="ARBA00023014"/>
    </source>
</evidence>
<comment type="similarity">
    <text evidence="2">Belongs to the FldB/FldC dehydratase alpha/beta subunit family.</text>
</comment>
<dbReference type="GO" id="GO:0051536">
    <property type="term" value="F:iron-sulfur cluster binding"/>
    <property type="evidence" value="ECO:0007669"/>
    <property type="project" value="UniProtKB-KW"/>
</dbReference>
<dbReference type="Gene3D" id="3.40.50.11900">
    <property type="match status" value="1"/>
</dbReference>
<evidence type="ECO:0000256" key="1">
    <source>
        <dbReference type="ARBA" id="ARBA00001966"/>
    </source>
</evidence>
<keyword evidence="7" id="KW-1185">Reference proteome</keyword>
<dbReference type="EMBL" id="VUNA01000003">
    <property type="protein sequence ID" value="MST70217.1"/>
    <property type="molecule type" value="Genomic_DNA"/>
</dbReference>
<accession>A0A6N7X3J7</accession>
<dbReference type="GO" id="GO:0046872">
    <property type="term" value="F:metal ion binding"/>
    <property type="evidence" value="ECO:0007669"/>
    <property type="project" value="UniProtKB-KW"/>
</dbReference>
<evidence type="ECO:0000313" key="7">
    <source>
        <dbReference type="Proteomes" id="UP000469424"/>
    </source>
</evidence>
<dbReference type="Gene3D" id="3.40.50.11890">
    <property type="match status" value="1"/>
</dbReference>
<dbReference type="GO" id="GO:0016836">
    <property type="term" value="F:hydro-lyase activity"/>
    <property type="evidence" value="ECO:0007669"/>
    <property type="project" value="UniProtKB-ARBA"/>
</dbReference>
<keyword evidence="4" id="KW-0408">Iron</keyword>
<reference evidence="6 7" key="1">
    <citation type="submission" date="2019-08" db="EMBL/GenBank/DDBJ databases">
        <title>In-depth cultivation of the pig gut microbiome towards novel bacterial diversity and tailored functional studies.</title>
        <authorList>
            <person name="Wylensek D."/>
            <person name="Hitch T.C.A."/>
            <person name="Clavel T."/>
        </authorList>
    </citation>
    <scope>NUCLEOTIDE SEQUENCE [LARGE SCALE GENOMIC DNA]</scope>
    <source>
        <strain evidence="6 7">WCA-MUC-591-APC-4B</strain>
    </source>
</reference>
<dbReference type="Proteomes" id="UP000469424">
    <property type="component" value="Unassembled WGS sequence"/>
</dbReference>
<sequence length="412" mass="46183">MAEEKKARRPVDPNSAKYKLGKIASDAFADAIEAKKEGKPVAWVSSNFPVEIPETLGLATAYPENQAAGIAARGAGERMCEVAEADGYSNDICAYARISMAYAKLKECPEQDVAMPDVLLCCNNICNCMIKWYENLAIELNIPMILLDIPFNPDYEVSQAEIDYVSAQFWDAVHTLENLFDLKWSDERFKEVTGFSCRSSRAWLDATAQAKYTPSPFNGFDLLNHMAVMVTARGKEAAGEAMEQLLKEYKENHENGTSTYRGEEKYRVMFEGIACWPYLRATSHGLRDRGINMVTTIYADAFGFDYHSFDEMIAAYCSVPNAINLEKSRDKRIKLCKDNNVEGLLVHTNRSCKLWSGFMSEMSRQIGEACGIPVTSFDGDQADPRNFSEAQYDTRVQGLMEIMEANKEAKGE</sequence>
<dbReference type="AlphaFoldDB" id="A0A6N7X3J7"/>
<keyword evidence="3" id="KW-0479">Metal-binding</keyword>
<evidence type="ECO:0000256" key="4">
    <source>
        <dbReference type="ARBA" id="ARBA00023004"/>
    </source>
</evidence>
<evidence type="ECO:0000256" key="3">
    <source>
        <dbReference type="ARBA" id="ARBA00022723"/>
    </source>
</evidence>
<protein>
    <submittedName>
        <fullName evidence="6">2-hydroxyacyl-CoA dehydratase</fullName>
    </submittedName>
</protein>